<gene>
    <name evidence="1" type="ORF">C2G38_2047303</name>
</gene>
<organism evidence="1 2">
    <name type="scientific">Gigaspora rosea</name>
    <dbReference type="NCBI Taxonomy" id="44941"/>
    <lineage>
        <taxon>Eukaryota</taxon>
        <taxon>Fungi</taxon>
        <taxon>Fungi incertae sedis</taxon>
        <taxon>Mucoromycota</taxon>
        <taxon>Glomeromycotina</taxon>
        <taxon>Glomeromycetes</taxon>
        <taxon>Diversisporales</taxon>
        <taxon>Gigasporaceae</taxon>
        <taxon>Gigaspora</taxon>
    </lineage>
</organism>
<evidence type="ECO:0000313" key="1">
    <source>
        <dbReference type="EMBL" id="RIB05802.1"/>
    </source>
</evidence>
<proteinExistence type="predicted"/>
<accession>A0A397U697</accession>
<comment type="caution">
    <text evidence="1">The sequence shown here is derived from an EMBL/GenBank/DDBJ whole genome shotgun (WGS) entry which is preliminary data.</text>
</comment>
<name>A0A397U697_9GLOM</name>
<evidence type="ECO:0000313" key="2">
    <source>
        <dbReference type="Proteomes" id="UP000266673"/>
    </source>
</evidence>
<dbReference type="EMBL" id="QKWP01001915">
    <property type="protein sequence ID" value="RIB05802.1"/>
    <property type="molecule type" value="Genomic_DNA"/>
</dbReference>
<protein>
    <submittedName>
        <fullName evidence="1">Uncharacterized protein</fullName>
    </submittedName>
</protein>
<dbReference type="Proteomes" id="UP000266673">
    <property type="component" value="Unassembled WGS sequence"/>
</dbReference>
<reference evidence="1 2" key="1">
    <citation type="submission" date="2018-06" db="EMBL/GenBank/DDBJ databases">
        <title>Comparative genomics reveals the genomic features of Rhizophagus irregularis, R. cerebriforme, R. diaphanum and Gigaspora rosea, and their symbiotic lifestyle signature.</title>
        <authorList>
            <person name="Morin E."/>
            <person name="San Clemente H."/>
            <person name="Chen E.C.H."/>
            <person name="De La Providencia I."/>
            <person name="Hainaut M."/>
            <person name="Kuo A."/>
            <person name="Kohler A."/>
            <person name="Murat C."/>
            <person name="Tang N."/>
            <person name="Roy S."/>
            <person name="Loubradou J."/>
            <person name="Henrissat B."/>
            <person name="Grigoriev I.V."/>
            <person name="Corradi N."/>
            <person name="Roux C."/>
            <person name="Martin F.M."/>
        </authorList>
    </citation>
    <scope>NUCLEOTIDE SEQUENCE [LARGE SCALE GENOMIC DNA]</scope>
    <source>
        <strain evidence="1 2">DAOM 194757</strain>
    </source>
</reference>
<keyword evidence="2" id="KW-1185">Reference proteome</keyword>
<dbReference type="OrthoDB" id="2395308at2759"/>
<dbReference type="AlphaFoldDB" id="A0A397U697"/>
<sequence length="130" mass="15618">MNDTSSLLQVREIKSDNEEQVQSLDYQPVFETINTEELSDRKSIDLCKNDPNYEVVNADYEDYIFYRKVKYSIDEFLKNQQNEIKTLTKDTRSLDNYLSNKHRDIREDILALQNDIEDLEIWYLMMEFGK</sequence>